<dbReference type="OrthoDB" id="3795309at2759"/>
<protein>
    <submittedName>
        <fullName evidence="1">Uncharacterized protein</fullName>
    </submittedName>
</protein>
<reference evidence="1" key="1">
    <citation type="submission" date="2020-01" db="EMBL/GenBank/DDBJ databases">
        <authorList>
            <consortium name="DOE Joint Genome Institute"/>
            <person name="Haridas S."/>
            <person name="Albert R."/>
            <person name="Binder M."/>
            <person name="Bloem J."/>
            <person name="Labutti K."/>
            <person name="Salamov A."/>
            <person name="Andreopoulos B."/>
            <person name="Baker S.E."/>
            <person name="Barry K."/>
            <person name="Bills G."/>
            <person name="Bluhm B.H."/>
            <person name="Cannon C."/>
            <person name="Castanera R."/>
            <person name="Culley D.E."/>
            <person name="Daum C."/>
            <person name="Ezra D."/>
            <person name="Gonzalez J.B."/>
            <person name="Henrissat B."/>
            <person name="Kuo A."/>
            <person name="Liang C."/>
            <person name="Lipzen A."/>
            <person name="Lutzoni F."/>
            <person name="Magnuson J."/>
            <person name="Mondo S."/>
            <person name="Nolan M."/>
            <person name="Ohm R."/>
            <person name="Pangilinan J."/>
            <person name="Park H.-J."/>
            <person name="Ramirez L."/>
            <person name="Alfaro M."/>
            <person name="Sun H."/>
            <person name="Tritt A."/>
            <person name="Yoshinaga Y."/>
            <person name="Zwiers L.-H."/>
            <person name="Turgeon B.G."/>
            <person name="Goodwin S.B."/>
            <person name="Spatafora J.W."/>
            <person name="Crous P.W."/>
            <person name="Grigoriev I.V."/>
        </authorList>
    </citation>
    <scope>NUCLEOTIDE SEQUENCE</scope>
    <source>
        <strain evidence="1">CBS 394.84</strain>
    </source>
</reference>
<sequence length="445" mass="51693">MDLQREIQMRSTVKAQTESNLRQVYRTVLALRDAGDESEKVKGRYDEEYDACVLHFSKASLQEISGRLLALPRELRDVIYEYLWDFESHNSDNFKTLIFLADFTTPPPSCSGPLGTVPSCTCFTHVSHFLDSGIMDKQVVLEILGIFHTRMKKGPPRRSSSYTLEWGDVEAFAARDILHLGLTLHGVLTNHRLRINFDCLDEPECDGVLETIGVPGGVHDQLQRTADALSRLCLESPRTIQFDFEDYVDGVPTKMEYVFRTLSEPFHRLKQHGFDVRVSYEHKGEYMFDDNNCGYWDLGEDGWESSKRSDVWQWGLLDWKLNFSRANSWFQPQSSGLGGNFVPNPNGPIPEECFDDYRRKMPVWEGIRRYLYRYQPDIEEVITWTRSTEGWYRWDCGCASEKHTCSEYFLCVKHNGWKYRRDGLDLACWKCDEGAPFFEFDVENT</sequence>
<gene>
    <name evidence="1" type="ORF">K460DRAFT_420769</name>
</gene>
<accession>A0A9P4G8E2</accession>
<proteinExistence type="predicted"/>
<dbReference type="AlphaFoldDB" id="A0A9P4G8E2"/>
<dbReference type="GeneID" id="63855350"/>
<organism evidence="1 2">
    <name type="scientific">Cucurbitaria berberidis CBS 394.84</name>
    <dbReference type="NCBI Taxonomy" id="1168544"/>
    <lineage>
        <taxon>Eukaryota</taxon>
        <taxon>Fungi</taxon>
        <taxon>Dikarya</taxon>
        <taxon>Ascomycota</taxon>
        <taxon>Pezizomycotina</taxon>
        <taxon>Dothideomycetes</taxon>
        <taxon>Pleosporomycetidae</taxon>
        <taxon>Pleosporales</taxon>
        <taxon>Pleosporineae</taxon>
        <taxon>Cucurbitariaceae</taxon>
        <taxon>Cucurbitaria</taxon>
    </lineage>
</organism>
<evidence type="ECO:0000313" key="2">
    <source>
        <dbReference type="Proteomes" id="UP000800039"/>
    </source>
</evidence>
<keyword evidence="2" id="KW-1185">Reference proteome</keyword>
<dbReference type="EMBL" id="ML976619">
    <property type="protein sequence ID" value="KAF1840931.1"/>
    <property type="molecule type" value="Genomic_DNA"/>
</dbReference>
<name>A0A9P4G8E2_9PLEO</name>
<comment type="caution">
    <text evidence="1">The sequence shown here is derived from an EMBL/GenBank/DDBJ whole genome shotgun (WGS) entry which is preliminary data.</text>
</comment>
<dbReference type="Proteomes" id="UP000800039">
    <property type="component" value="Unassembled WGS sequence"/>
</dbReference>
<evidence type="ECO:0000313" key="1">
    <source>
        <dbReference type="EMBL" id="KAF1840931.1"/>
    </source>
</evidence>
<dbReference type="RefSeq" id="XP_040783494.1">
    <property type="nucleotide sequence ID" value="XM_040938100.1"/>
</dbReference>